<dbReference type="InterPro" id="IPR050796">
    <property type="entry name" value="SCF_F-box_component"/>
</dbReference>
<evidence type="ECO:0000259" key="1">
    <source>
        <dbReference type="Pfam" id="PF08268"/>
    </source>
</evidence>
<dbReference type="CDD" id="cd22157">
    <property type="entry name" value="F-box_AtFBW1-like"/>
    <property type="match status" value="1"/>
</dbReference>
<dbReference type="SUPFAM" id="SSF82171">
    <property type="entry name" value="DPP6 N-terminal domain-like"/>
    <property type="match status" value="1"/>
</dbReference>
<dbReference type="EMBL" id="JARYMX010000006">
    <property type="protein sequence ID" value="KAJ9543010.1"/>
    <property type="molecule type" value="Genomic_DNA"/>
</dbReference>
<dbReference type="SUPFAM" id="SSF81383">
    <property type="entry name" value="F-box domain"/>
    <property type="match status" value="1"/>
</dbReference>
<reference evidence="3" key="1">
    <citation type="submission" date="2023-03" db="EMBL/GenBank/DDBJ databases">
        <title>Chromosome-scale reference genome and RAD-based genetic map of yellow starthistle (Centaurea solstitialis) reveal putative structural variation and QTLs associated with invader traits.</title>
        <authorList>
            <person name="Reatini B."/>
            <person name="Cang F.A."/>
            <person name="Jiang Q."/>
            <person name="Mckibben M.T.W."/>
            <person name="Barker M.S."/>
            <person name="Rieseberg L.H."/>
            <person name="Dlugosch K.M."/>
        </authorList>
    </citation>
    <scope>NUCLEOTIDE SEQUENCE</scope>
    <source>
        <strain evidence="3">CAN-66</strain>
        <tissue evidence="3">Leaf</tissue>
    </source>
</reference>
<proteinExistence type="predicted"/>
<dbReference type="NCBIfam" id="TIGR01640">
    <property type="entry name" value="F_box_assoc_1"/>
    <property type="match status" value="1"/>
</dbReference>
<feature type="domain" description="F-box" evidence="2">
    <location>
        <begin position="14"/>
        <end position="54"/>
    </location>
</feature>
<dbReference type="AlphaFoldDB" id="A0AA38SV82"/>
<dbReference type="InterPro" id="IPR001810">
    <property type="entry name" value="F-box_dom"/>
</dbReference>
<dbReference type="Pfam" id="PF08268">
    <property type="entry name" value="FBA_3"/>
    <property type="match status" value="1"/>
</dbReference>
<protein>
    <recommendedName>
        <fullName evidence="5">F-box domain-containing protein</fullName>
    </recommendedName>
</protein>
<evidence type="ECO:0000313" key="4">
    <source>
        <dbReference type="Proteomes" id="UP001172457"/>
    </source>
</evidence>
<organism evidence="3 4">
    <name type="scientific">Centaurea solstitialis</name>
    <name type="common">yellow star-thistle</name>
    <dbReference type="NCBI Taxonomy" id="347529"/>
    <lineage>
        <taxon>Eukaryota</taxon>
        <taxon>Viridiplantae</taxon>
        <taxon>Streptophyta</taxon>
        <taxon>Embryophyta</taxon>
        <taxon>Tracheophyta</taxon>
        <taxon>Spermatophyta</taxon>
        <taxon>Magnoliopsida</taxon>
        <taxon>eudicotyledons</taxon>
        <taxon>Gunneridae</taxon>
        <taxon>Pentapetalae</taxon>
        <taxon>asterids</taxon>
        <taxon>campanulids</taxon>
        <taxon>Asterales</taxon>
        <taxon>Asteraceae</taxon>
        <taxon>Carduoideae</taxon>
        <taxon>Cardueae</taxon>
        <taxon>Centaureinae</taxon>
        <taxon>Centaurea</taxon>
    </lineage>
</organism>
<dbReference type="InterPro" id="IPR017451">
    <property type="entry name" value="F-box-assoc_interact_dom"/>
</dbReference>
<gene>
    <name evidence="3" type="ORF">OSB04_022717</name>
</gene>
<evidence type="ECO:0000313" key="3">
    <source>
        <dbReference type="EMBL" id="KAJ9543010.1"/>
    </source>
</evidence>
<dbReference type="InterPro" id="IPR013187">
    <property type="entry name" value="F-box-assoc_dom_typ3"/>
</dbReference>
<dbReference type="Pfam" id="PF12937">
    <property type="entry name" value="F-box-like"/>
    <property type="match status" value="1"/>
</dbReference>
<dbReference type="Gene3D" id="1.20.1280.50">
    <property type="match status" value="1"/>
</dbReference>
<dbReference type="InterPro" id="IPR036047">
    <property type="entry name" value="F-box-like_dom_sf"/>
</dbReference>
<dbReference type="PANTHER" id="PTHR31672:SF13">
    <property type="entry name" value="F-BOX PROTEIN CPR30-LIKE"/>
    <property type="match status" value="1"/>
</dbReference>
<comment type="caution">
    <text evidence="3">The sequence shown here is derived from an EMBL/GenBank/DDBJ whole genome shotgun (WGS) entry which is preliminary data.</text>
</comment>
<name>A0AA38SV82_9ASTR</name>
<evidence type="ECO:0000259" key="2">
    <source>
        <dbReference type="Pfam" id="PF12937"/>
    </source>
</evidence>
<sequence>MANRKKITLPELSPEIVLFHILPKLPGKSLLRFKCVCKQWQSFLTTPLFANIHLHHVTNVDRSRHEKVIILRNRFTSFETIDCEDALLCYPFGGYNLIFVSSVTVNGLVCLGIEQRNTNEVFDFDIILWNPLTGEYKTLPKPSGVYQYNMFELYYTCSDDDYKILSINNHGNVYIYSLRSDSWRMLESRVEDHIPYVAAGDHNLLDGKLHFLRDLAQKEGESPGWLSRTWIIEMWRMNGDGGWTNMVNISYTHYDNRIRPLHLMRNGNLIMRTEKDDCSEICKVDPQKNTVDVLCSRPKMDFTPMYIETFVSPNQYGVN</sequence>
<dbReference type="Proteomes" id="UP001172457">
    <property type="component" value="Chromosome 6"/>
</dbReference>
<evidence type="ECO:0008006" key="5">
    <source>
        <dbReference type="Google" id="ProtNLM"/>
    </source>
</evidence>
<dbReference type="PANTHER" id="PTHR31672">
    <property type="entry name" value="BNACNNG10540D PROTEIN"/>
    <property type="match status" value="1"/>
</dbReference>
<accession>A0AA38SV82</accession>
<feature type="domain" description="F-box associated beta-propeller type 3" evidence="1">
    <location>
        <begin position="98"/>
        <end position="216"/>
    </location>
</feature>
<keyword evidence="4" id="KW-1185">Reference proteome</keyword>